<protein>
    <submittedName>
        <fullName evidence="1">Extracellular solute-binding protein</fullName>
    </submittedName>
</protein>
<dbReference type="RefSeq" id="WP_006471463.1">
    <property type="nucleotide sequence ID" value="NZ_AOGE01000025.1"/>
</dbReference>
<comment type="caution">
    <text evidence="1">The sequence shown here is derived from an EMBL/GenBank/DDBJ whole genome shotgun (WGS) entry which is preliminary data.</text>
</comment>
<sequence>MLRNSPGAKVPHDQIPHMVPELSTYENQRVARVIDDAIEASLTGNKSVKQALDDAQAEAERILKPYQ</sequence>
<gene>
    <name evidence="1" type="ORF">D584_10222</name>
</gene>
<dbReference type="SUPFAM" id="SSF53850">
    <property type="entry name" value="Periplasmic binding protein-like II"/>
    <property type="match status" value="1"/>
</dbReference>
<proteinExistence type="predicted"/>
<dbReference type="Proteomes" id="UP000011971">
    <property type="component" value="Unassembled WGS sequence"/>
</dbReference>
<dbReference type="Gene3D" id="3.40.190.10">
    <property type="entry name" value="Periplasmic binding protein-like II"/>
    <property type="match status" value="1"/>
</dbReference>
<accession>M5JPB3</accession>
<dbReference type="EMBL" id="AOGE01000025">
    <property type="protein sequence ID" value="ELT49147.1"/>
    <property type="molecule type" value="Genomic_DNA"/>
</dbReference>
<dbReference type="AlphaFoldDB" id="M5JPB3"/>
<evidence type="ECO:0000313" key="2">
    <source>
        <dbReference type="Proteomes" id="UP000011971"/>
    </source>
</evidence>
<reference evidence="1 2" key="1">
    <citation type="journal article" date="2013" name="Gut Pathog.">
        <title>Draft genome of Ochrobactrum intermedium strain M86 isolated from non-ulcer dyspeptic individual from India.</title>
        <authorList>
            <person name="Kulkarni G."/>
            <person name="Dhotre D."/>
            <person name="Dharne M."/>
            <person name="Shetty S."/>
            <person name="Chowdhury S."/>
            <person name="Misra V."/>
            <person name="Misra S."/>
            <person name="Patole M."/>
            <person name="Shouche Y."/>
        </authorList>
    </citation>
    <scope>NUCLEOTIDE SEQUENCE [LARGE SCALE GENOMIC DNA]</scope>
    <source>
        <strain evidence="1 2">M86</strain>
    </source>
</reference>
<name>M5JPB3_9HYPH</name>
<organism evidence="1 2">
    <name type="scientific">Brucella intermedia M86</name>
    <dbReference type="NCBI Taxonomy" id="1234597"/>
    <lineage>
        <taxon>Bacteria</taxon>
        <taxon>Pseudomonadati</taxon>
        <taxon>Pseudomonadota</taxon>
        <taxon>Alphaproteobacteria</taxon>
        <taxon>Hyphomicrobiales</taxon>
        <taxon>Brucellaceae</taxon>
        <taxon>Brucella/Ochrobactrum group</taxon>
        <taxon>Brucella</taxon>
    </lineage>
</organism>
<evidence type="ECO:0000313" key="1">
    <source>
        <dbReference type="EMBL" id="ELT49147.1"/>
    </source>
</evidence>
<dbReference type="PATRIC" id="fig|1234597.4.peg.2132"/>